<protein>
    <submittedName>
        <fullName evidence="2">Uncharacterized protein</fullName>
    </submittedName>
</protein>
<dbReference type="Gene3D" id="2.60.120.920">
    <property type="match status" value="1"/>
</dbReference>
<feature type="coiled-coil region" evidence="1">
    <location>
        <begin position="182"/>
        <end position="244"/>
    </location>
</feature>
<accession>A0ABQ9Y5T0</accession>
<keyword evidence="3" id="KW-1185">Reference proteome</keyword>
<sequence length="422" mass="48197">MLPEPQLNISKTNDKDEMNSLTSVSVLEWLSDSSVHPRNKVNSFQWFHIPTLLTTHIQSQHQEDDQQPPQKQNTQLLSSLLELVLHILDGCFESHIPIPNKRLLHSSLSQLSNSPSLDPKIKKNVGFCFVLLESVDEGPFAVVETSQLDLIESKDRTIAELKDQLVHQTQLEREKAEWMEERKTHLSLIQSLQKEKEQIQRENEKLQQEQEQLRSDMAVKTRKLDENERNLTRAQQTIHQTKTEVTRDEELFVSSNPIVTFSRDIIRVSGSTVTNISGNWAGCFTKTVSKGIHRLSIKQEAWVMIGVCDAAEYPKYLTSAVYNSPKAAMMHSDGTLYTAGKPLIQNTQPQKGQEWSAEADLEKRTLHFFLDGVQQPHHFINIPVPLVFAINAYFEDDQVEITFWGEEKQSHVTFQGTGHNLG</sequence>
<reference evidence="2 3" key="1">
    <citation type="journal article" date="2022" name="bioRxiv">
        <title>Genomics of Preaxostyla Flagellates Illuminates Evolutionary Transitions and the Path Towards Mitochondrial Loss.</title>
        <authorList>
            <person name="Novak L.V.F."/>
            <person name="Treitli S.C."/>
            <person name="Pyrih J."/>
            <person name="Halakuc P."/>
            <person name="Pipaliya S.V."/>
            <person name="Vacek V."/>
            <person name="Brzon O."/>
            <person name="Soukal P."/>
            <person name="Eme L."/>
            <person name="Dacks J.B."/>
            <person name="Karnkowska A."/>
            <person name="Elias M."/>
            <person name="Hampl V."/>
        </authorList>
    </citation>
    <scope>NUCLEOTIDE SEQUENCE [LARGE SCALE GENOMIC DNA]</scope>
    <source>
        <strain evidence="2">NAU3</strain>
        <tissue evidence="2">Gut</tissue>
    </source>
</reference>
<dbReference type="Proteomes" id="UP001281761">
    <property type="component" value="Unassembled WGS sequence"/>
</dbReference>
<dbReference type="InterPro" id="IPR043136">
    <property type="entry name" value="B30.2/SPRY_sf"/>
</dbReference>
<dbReference type="EMBL" id="JARBJD010000032">
    <property type="protein sequence ID" value="KAK2959063.1"/>
    <property type="molecule type" value="Genomic_DNA"/>
</dbReference>
<organism evidence="2 3">
    <name type="scientific">Blattamonas nauphoetae</name>
    <dbReference type="NCBI Taxonomy" id="2049346"/>
    <lineage>
        <taxon>Eukaryota</taxon>
        <taxon>Metamonada</taxon>
        <taxon>Preaxostyla</taxon>
        <taxon>Oxymonadida</taxon>
        <taxon>Blattamonas</taxon>
    </lineage>
</organism>
<comment type="caution">
    <text evidence="2">The sequence shown here is derived from an EMBL/GenBank/DDBJ whole genome shotgun (WGS) entry which is preliminary data.</text>
</comment>
<name>A0ABQ9Y5T0_9EUKA</name>
<proteinExistence type="predicted"/>
<keyword evidence="1" id="KW-0175">Coiled coil</keyword>
<evidence type="ECO:0000256" key="1">
    <source>
        <dbReference type="SAM" id="Coils"/>
    </source>
</evidence>
<gene>
    <name evidence="2" type="ORF">BLNAU_5858</name>
</gene>
<evidence type="ECO:0000313" key="2">
    <source>
        <dbReference type="EMBL" id="KAK2959063.1"/>
    </source>
</evidence>
<evidence type="ECO:0000313" key="3">
    <source>
        <dbReference type="Proteomes" id="UP001281761"/>
    </source>
</evidence>